<comment type="caution">
    <text evidence="1">The sequence shown here is derived from an EMBL/GenBank/DDBJ whole genome shotgun (WGS) entry which is preliminary data.</text>
</comment>
<sequence>MPDPVRSVRDRQPIILFDGPRYDIHLRSVSGGRIASSLSAFVWTDSVESSVAQTIFHALLIAGSSGVPTELSEERLIVHGSVRSVCEANGSFLLSKNGCFFRMRSNSRIRLAICAAAKALGMRRFVDAASE</sequence>
<dbReference type="Proteomes" id="UP000297385">
    <property type="component" value="Unassembled WGS sequence"/>
</dbReference>
<evidence type="ECO:0000313" key="1">
    <source>
        <dbReference type="EMBL" id="TFE36401.1"/>
    </source>
</evidence>
<gene>
    <name evidence="1" type="ORF">E2553_42300</name>
</gene>
<name>A0A4Y8MG17_9BURK</name>
<organism evidence="1 2">
    <name type="scientific">Paraburkholderia dipogonis</name>
    <dbReference type="NCBI Taxonomy" id="1211383"/>
    <lineage>
        <taxon>Bacteria</taxon>
        <taxon>Pseudomonadati</taxon>
        <taxon>Pseudomonadota</taxon>
        <taxon>Betaproteobacteria</taxon>
        <taxon>Burkholderiales</taxon>
        <taxon>Burkholderiaceae</taxon>
        <taxon>Paraburkholderia</taxon>
    </lineage>
</organism>
<reference evidence="1 2" key="1">
    <citation type="submission" date="2019-03" db="EMBL/GenBank/DDBJ databases">
        <title>Complete Genome Sequence of Paraburkholderia dipogonis ICMP 19430T, a Nitrogen-fixing Symbiont of the South African Invasive Legume Dipogon lignosus in New Zealand.</title>
        <authorList>
            <person name="De Meyer S.E."/>
        </authorList>
    </citation>
    <scope>NUCLEOTIDE SEQUENCE [LARGE SCALE GENOMIC DNA]</scope>
    <source>
        <strain evidence="1 2">ICMP 19430</strain>
    </source>
</reference>
<dbReference type="AlphaFoldDB" id="A0A4Y8MG17"/>
<protein>
    <submittedName>
        <fullName evidence="1">Uncharacterized protein</fullName>
    </submittedName>
</protein>
<evidence type="ECO:0000313" key="2">
    <source>
        <dbReference type="Proteomes" id="UP000297385"/>
    </source>
</evidence>
<dbReference type="EMBL" id="SNVI01000008">
    <property type="protein sequence ID" value="TFE36401.1"/>
    <property type="molecule type" value="Genomic_DNA"/>
</dbReference>
<proteinExistence type="predicted"/>
<accession>A0A4Y8MG17</accession>